<evidence type="ECO:0000256" key="2">
    <source>
        <dbReference type="ARBA" id="ARBA00005896"/>
    </source>
</evidence>
<dbReference type="InterPro" id="IPR051178">
    <property type="entry name" value="TfdA_dioxygenase"/>
</dbReference>
<proteinExistence type="inferred from homology"/>
<evidence type="ECO:0000256" key="6">
    <source>
        <dbReference type="ARBA" id="ARBA00023004"/>
    </source>
</evidence>
<comment type="similarity">
    <text evidence="2">Belongs to the TfdA dioxygenase family.</text>
</comment>
<dbReference type="AlphaFoldDB" id="A0AAV5QMQ5"/>
<reference evidence="8 9" key="1">
    <citation type="journal article" date="2023" name="Elife">
        <title>Identification of key yeast species and microbe-microbe interactions impacting larval growth of Drosophila in the wild.</title>
        <authorList>
            <person name="Mure A."/>
            <person name="Sugiura Y."/>
            <person name="Maeda R."/>
            <person name="Honda K."/>
            <person name="Sakurai N."/>
            <person name="Takahashi Y."/>
            <person name="Watada M."/>
            <person name="Katoh T."/>
            <person name="Gotoh A."/>
            <person name="Gotoh Y."/>
            <person name="Taniguchi I."/>
            <person name="Nakamura K."/>
            <person name="Hayashi T."/>
            <person name="Katayama T."/>
            <person name="Uemura T."/>
            <person name="Hattori Y."/>
        </authorList>
    </citation>
    <scope>NUCLEOTIDE SEQUENCE [LARGE SCALE GENOMIC DNA]</scope>
    <source>
        <strain evidence="8 9">SC-9</strain>
    </source>
</reference>
<keyword evidence="4" id="KW-0223">Dioxygenase</keyword>
<dbReference type="EMBL" id="BTFZ01000011">
    <property type="protein sequence ID" value="GMM36153.1"/>
    <property type="molecule type" value="Genomic_DNA"/>
</dbReference>
<evidence type="ECO:0000259" key="7">
    <source>
        <dbReference type="Pfam" id="PF02668"/>
    </source>
</evidence>
<feature type="domain" description="TauD/TfdA-like" evidence="7">
    <location>
        <begin position="7"/>
        <end position="360"/>
    </location>
</feature>
<organism evidence="8 9">
    <name type="scientific">Saccharomycopsis crataegensis</name>
    <dbReference type="NCBI Taxonomy" id="43959"/>
    <lineage>
        <taxon>Eukaryota</taxon>
        <taxon>Fungi</taxon>
        <taxon>Dikarya</taxon>
        <taxon>Ascomycota</taxon>
        <taxon>Saccharomycotina</taxon>
        <taxon>Saccharomycetes</taxon>
        <taxon>Saccharomycopsidaceae</taxon>
        <taxon>Saccharomycopsis</taxon>
    </lineage>
</organism>
<dbReference type="GO" id="GO:0046872">
    <property type="term" value="F:metal ion binding"/>
    <property type="evidence" value="ECO:0007669"/>
    <property type="project" value="UniProtKB-KW"/>
</dbReference>
<protein>
    <recommendedName>
        <fullName evidence="7">TauD/TfdA-like domain-containing protein</fullName>
    </recommendedName>
</protein>
<sequence length="384" mass="43089">MSLKAIPLTNAPFGATIQLPQDATDPSLLGQEDFDLLEKALHTYKVIVIPDQKNLSPRSQYVLTTRFDETCDKEGKSYGHGKTFRHKDSVLKKDGHTVPSQPQVQIIGNGHWEEDNGLKDFDLTQPSQRTFHKDTLTDEQTAAGQTRFYRWHIDSALYELSPPKCTTLLGIHVPGADEQQKIVYEDTKEEFSLTKGATAFISGAIAFNLLSKGDQELAMNTTVVYAPHPYIFIGRSKATSDGLTMVSEGKELSFDELPEWEESKVKKLPLVWTDPITGEHSLQVHGCCIFNLVRNKTGERLGLEESRQEVYRLMRPAIAPKHVYAHSWTAGDLVLFSNRQLWHSVTGEFSKDDKRLMHQCNIASGEDPVCEGHPVASDIKVRNV</sequence>
<name>A0AAV5QMQ5_9ASCO</name>
<dbReference type="GO" id="GO:0051213">
    <property type="term" value="F:dioxygenase activity"/>
    <property type="evidence" value="ECO:0007669"/>
    <property type="project" value="UniProtKB-KW"/>
</dbReference>
<comment type="caution">
    <text evidence="8">The sequence shown here is derived from an EMBL/GenBank/DDBJ whole genome shotgun (WGS) entry which is preliminary data.</text>
</comment>
<comment type="cofactor">
    <cofactor evidence="1">
        <name>Fe(2+)</name>
        <dbReference type="ChEBI" id="CHEBI:29033"/>
    </cofactor>
</comment>
<evidence type="ECO:0000313" key="8">
    <source>
        <dbReference type="EMBL" id="GMM36153.1"/>
    </source>
</evidence>
<dbReference type="RefSeq" id="XP_064853149.1">
    <property type="nucleotide sequence ID" value="XM_064997077.1"/>
</dbReference>
<dbReference type="SUPFAM" id="SSF51197">
    <property type="entry name" value="Clavaminate synthase-like"/>
    <property type="match status" value="1"/>
</dbReference>
<keyword evidence="3" id="KW-0479">Metal-binding</keyword>
<keyword evidence="5" id="KW-0560">Oxidoreductase</keyword>
<dbReference type="Gene3D" id="3.60.130.10">
    <property type="entry name" value="Clavaminate synthase-like"/>
    <property type="match status" value="1"/>
</dbReference>
<evidence type="ECO:0000256" key="5">
    <source>
        <dbReference type="ARBA" id="ARBA00023002"/>
    </source>
</evidence>
<dbReference type="InterPro" id="IPR003819">
    <property type="entry name" value="TauD/TfdA-like"/>
</dbReference>
<dbReference type="Pfam" id="PF02668">
    <property type="entry name" value="TauD"/>
    <property type="match status" value="1"/>
</dbReference>
<evidence type="ECO:0000256" key="4">
    <source>
        <dbReference type="ARBA" id="ARBA00022964"/>
    </source>
</evidence>
<dbReference type="GeneID" id="90074128"/>
<keyword evidence="6" id="KW-0408">Iron</keyword>
<dbReference type="PANTHER" id="PTHR43779">
    <property type="entry name" value="DIOXYGENASE RV0097-RELATED"/>
    <property type="match status" value="1"/>
</dbReference>
<accession>A0AAV5QMQ5</accession>
<evidence type="ECO:0000313" key="9">
    <source>
        <dbReference type="Proteomes" id="UP001360560"/>
    </source>
</evidence>
<gene>
    <name evidence="8" type="ORF">DASC09_034780</name>
</gene>
<dbReference type="Proteomes" id="UP001360560">
    <property type="component" value="Unassembled WGS sequence"/>
</dbReference>
<keyword evidence="9" id="KW-1185">Reference proteome</keyword>
<dbReference type="PANTHER" id="PTHR43779:SF2">
    <property type="entry name" value="ALPHA-KETOGLUTARATE-DEPENDENT XANTHINE DIOXYGENASE XAN1"/>
    <property type="match status" value="1"/>
</dbReference>
<evidence type="ECO:0000256" key="1">
    <source>
        <dbReference type="ARBA" id="ARBA00001954"/>
    </source>
</evidence>
<dbReference type="InterPro" id="IPR042098">
    <property type="entry name" value="TauD-like_sf"/>
</dbReference>
<evidence type="ECO:0000256" key="3">
    <source>
        <dbReference type="ARBA" id="ARBA00022723"/>
    </source>
</evidence>